<evidence type="ECO:0000313" key="2">
    <source>
        <dbReference type="EMBL" id="GAA0399835.1"/>
    </source>
</evidence>
<comment type="caution">
    <text evidence="2">The sequence shown here is derived from an EMBL/GenBank/DDBJ whole genome shotgun (WGS) entry which is preliminary data.</text>
</comment>
<dbReference type="RefSeq" id="WP_343862984.1">
    <property type="nucleotide sequence ID" value="NZ_BAAACX010000015.1"/>
</dbReference>
<feature type="transmembrane region" description="Helical" evidence="1">
    <location>
        <begin position="67"/>
        <end position="85"/>
    </location>
</feature>
<keyword evidence="1" id="KW-1133">Transmembrane helix</keyword>
<dbReference type="Gene3D" id="2.20.28.30">
    <property type="entry name" value="RNA polymerase ii, chain L"/>
    <property type="match status" value="1"/>
</dbReference>
<evidence type="ECO:0000313" key="3">
    <source>
        <dbReference type="Proteomes" id="UP001500340"/>
    </source>
</evidence>
<keyword evidence="1" id="KW-0472">Membrane</keyword>
<name>A0ABP3IEV0_9BACL</name>
<sequence>MEFIRLNCPNCNGNIDYKEGKTFKCPYCGTELMLKENNVYYVDQTINNYYGTTPVNTTARPNLNLKALLIVPIVIIAALFGYFLLNGNQTEYGSHKEISVRTMPESEVLLFFLRDIFSKGEAMPTKEELASIRYLSAHQMSH</sequence>
<dbReference type="EMBL" id="BAAACX010000015">
    <property type="protein sequence ID" value="GAA0399835.1"/>
    <property type="molecule type" value="Genomic_DNA"/>
</dbReference>
<reference evidence="3" key="1">
    <citation type="journal article" date="2019" name="Int. J. Syst. Evol. Microbiol.">
        <title>The Global Catalogue of Microorganisms (GCM) 10K type strain sequencing project: providing services to taxonomists for standard genome sequencing and annotation.</title>
        <authorList>
            <consortium name="The Broad Institute Genomics Platform"/>
            <consortium name="The Broad Institute Genome Sequencing Center for Infectious Disease"/>
            <person name="Wu L."/>
            <person name="Ma J."/>
        </authorList>
    </citation>
    <scope>NUCLEOTIDE SEQUENCE [LARGE SCALE GENOMIC DNA]</scope>
    <source>
        <strain evidence="3">JCM 12774</strain>
    </source>
</reference>
<protein>
    <submittedName>
        <fullName evidence="2">Uncharacterized protein</fullName>
    </submittedName>
</protein>
<keyword evidence="1" id="KW-0812">Transmembrane</keyword>
<keyword evidence="3" id="KW-1185">Reference proteome</keyword>
<dbReference type="SUPFAM" id="SSF57783">
    <property type="entry name" value="Zinc beta-ribbon"/>
    <property type="match status" value="1"/>
</dbReference>
<dbReference type="Proteomes" id="UP001500340">
    <property type="component" value="Unassembled WGS sequence"/>
</dbReference>
<organism evidence="2 3">
    <name type="scientific">Paenibacillus motobuensis</name>
    <dbReference type="NCBI Taxonomy" id="295324"/>
    <lineage>
        <taxon>Bacteria</taxon>
        <taxon>Bacillati</taxon>
        <taxon>Bacillota</taxon>
        <taxon>Bacilli</taxon>
        <taxon>Bacillales</taxon>
        <taxon>Paenibacillaceae</taxon>
        <taxon>Paenibacillus</taxon>
    </lineage>
</organism>
<proteinExistence type="predicted"/>
<evidence type="ECO:0000256" key="1">
    <source>
        <dbReference type="SAM" id="Phobius"/>
    </source>
</evidence>
<gene>
    <name evidence="2" type="ORF">GCM10008933_33010</name>
</gene>
<accession>A0ABP3IEV0</accession>